<evidence type="ECO:0000313" key="8">
    <source>
        <dbReference type="EMBL" id="CAF0725063.1"/>
    </source>
</evidence>
<comment type="subcellular location">
    <subcellularLocation>
        <location evidence="1">Nucleus</location>
    </subcellularLocation>
</comment>
<dbReference type="GO" id="GO:0000978">
    <property type="term" value="F:RNA polymerase II cis-regulatory region sequence-specific DNA binding"/>
    <property type="evidence" value="ECO:0007669"/>
    <property type="project" value="TreeGrafter"/>
</dbReference>
<evidence type="ECO:0000256" key="5">
    <source>
        <dbReference type="ARBA" id="ARBA00023242"/>
    </source>
</evidence>
<evidence type="ECO:0000256" key="1">
    <source>
        <dbReference type="ARBA" id="ARBA00004123"/>
    </source>
</evidence>
<proteinExistence type="predicted"/>
<feature type="coiled-coil region" evidence="6">
    <location>
        <begin position="335"/>
        <end position="362"/>
    </location>
</feature>
<protein>
    <submittedName>
        <fullName evidence="9">Uncharacterized protein</fullName>
    </submittedName>
</protein>
<organism evidence="9 12">
    <name type="scientific">Didymodactylos carnosus</name>
    <dbReference type="NCBI Taxonomy" id="1234261"/>
    <lineage>
        <taxon>Eukaryota</taxon>
        <taxon>Metazoa</taxon>
        <taxon>Spiralia</taxon>
        <taxon>Gnathifera</taxon>
        <taxon>Rotifera</taxon>
        <taxon>Eurotatoria</taxon>
        <taxon>Bdelloidea</taxon>
        <taxon>Philodinida</taxon>
        <taxon>Philodinidae</taxon>
        <taxon>Didymodactylos</taxon>
    </lineage>
</organism>
<dbReference type="OrthoDB" id="6242697at2759"/>
<dbReference type="Proteomes" id="UP000681722">
    <property type="component" value="Unassembled WGS sequence"/>
</dbReference>
<dbReference type="Proteomes" id="UP000682733">
    <property type="component" value="Unassembled WGS sequence"/>
</dbReference>
<name>A0A814JMF9_9BILA</name>
<dbReference type="PANTHER" id="PTHR45776:SF2">
    <property type="entry name" value="MIP04163P"/>
    <property type="match status" value="1"/>
</dbReference>
<sequence length="463" mass="51753">MYMSDLDFELVDDSAGEMSIRELLQSSSFRFTSSGAIIDPLLTGNNKRSSPRQDEQQRVQQVRTQLMKQYEDEKRTSSNSTGTSSSPLSYSSRLSSSTESSPIRPPLLRNQNSTPTATVLPSSTSSTSIQQSPPTKQLDSVSLLLKQTIVPSQTYQIQTRLENPTQYHLEQMCRKQLTNGNESLPLQQQPPQRQLSSINQILQDVSSPESERNSEMDDQLNDDTTCGSVESTTPSIDITPRLSTTLVDDHVSNYLSSPASKEDITRHSSSCPTNMLRAKAQIGLPLTDEEMRLVIRDRQKKDNHNMKQDIKQNKGTILRASVDYIKILRREYENARLIEEKYRMLSEQNKSLQDRVQDLEQACLVNGFNISPSNSKSINNNSNIKQEPSSLPSSVGVLSSSYNQLLAPPSTPILLDYQHHLDNISFCGNADDSNEDPLPIDPLLSSTSSFNYGENDMDTGMGF</sequence>
<evidence type="ECO:0000313" key="11">
    <source>
        <dbReference type="EMBL" id="CAF3810702.1"/>
    </source>
</evidence>
<evidence type="ECO:0000256" key="3">
    <source>
        <dbReference type="ARBA" id="ARBA00023125"/>
    </source>
</evidence>
<feature type="region of interest" description="Disordered" evidence="7">
    <location>
        <begin position="203"/>
        <end position="237"/>
    </location>
</feature>
<keyword evidence="2" id="KW-0805">Transcription regulation</keyword>
<dbReference type="PANTHER" id="PTHR45776">
    <property type="entry name" value="MIP04163P"/>
    <property type="match status" value="1"/>
</dbReference>
<dbReference type="EMBL" id="CAJNOQ010004011">
    <property type="protein sequence ID" value="CAF1040393.1"/>
    <property type="molecule type" value="Genomic_DNA"/>
</dbReference>
<evidence type="ECO:0000256" key="4">
    <source>
        <dbReference type="ARBA" id="ARBA00023163"/>
    </source>
</evidence>
<reference evidence="9" key="1">
    <citation type="submission" date="2021-02" db="EMBL/GenBank/DDBJ databases">
        <authorList>
            <person name="Nowell W R."/>
        </authorList>
    </citation>
    <scope>NUCLEOTIDE SEQUENCE</scope>
</reference>
<evidence type="ECO:0000256" key="6">
    <source>
        <dbReference type="SAM" id="Coils"/>
    </source>
</evidence>
<keyword evidence="3" id="KW-0238">DNA-binding</keyword>
<accession>A0A814JMF9</accession>
<evidence type="ECO:0000313" key="10">
    <source>
        <dbReference type="EMBL" id="CAF3498190.1"/>
    </source>
</evidence>
<feature type="compositionally biased region" description="Low complexity" evidence="7">
    <location>
        <begin position="113"/>
        <end position="135"/>
    </location>
</feature>
<dbReference type="EMBL" id="CAJOBC010004011">
    <property type="protein sequence ID" value="CAF3810702.1"/>
    <property type="molecule type" value="Genomic_DNA"/>
</dbReference>
<dbReference type="AlphaFoldDB" id="A0A814JMF9"/>
<gene>
    <name evidence="9" type="ORF">GPM918_LOCUS15747</name>
    <name evidence="8" type="ORF">OVA965_LOCUS362</name>
    <name evidence="11" type="ORF">SRO942_LOCUS15749</name>
    <name evidence="10" type="ORF">TMI583_LOCUS362</name>
</gene>
<keyword evidence="6" id="KW-0175">Coiled coil</keyword>
<dbReference type="EMBL" id="CAJOBA010000046">
    <property type="protein sequence ID" value="CAF3498190.1"/>
    <property type="molecule type" value="Genomic_DNA"/>
</dbReference>
<evidence type="ECO:0000313" key="9">
    <source>
        <dbReference type="EMBL" id="CAF1040393.1"/>
    </source>
</evidence>
<evidence type="ECO:0000313" key="12">
    <source>
        <dbReference type="Proteomes" id="UP000663829"/>
    </source>
</evidence>
<dbReference type="EMBL" id="CAJNOK010000046">
    <property type="protein sequence ID" value="CAF0725063.1"/>
    <property type="molecule type" value="Genomic_DNA"/>
</dbReference>
<evidence type="ECO:0000256" key="2">
    <source>
        <dbReference type="ARBA" id="ARBA00023015"/>
    </source>
</evidence>
<feature type="compositionally biased region" description="Polar residues" evidence="7">
    <location>
        <begin position="222"/>
        <end position="237"/>
    </location>
</feature>
<dbReference type="Proteomes" id="UP000677228">
    <property type="component" value="Unassembled WGS sequence"/>
</dbReference>
<dbReference type="Proteomes" id="UP000663829">
    <property type="component" value="Unassembled WGS sequence"/>
</dbReference>
<feature type="region of interest" description="Disordered" evidence="7">
    <location>
        <begin position="39"/>
        <end position="135"/>
    </location>
</feature>
<keyword evidence="12" id="KW-1185">Reference proteome</keyword>
<evidence type="ECO:0000256" key="7">
    <source>
        <dbReference type="SAM" id="MobiDB-lite"/>
    </source>
</evidence>
<dbReference type="GO" id="GO:0005634">
    <property type="term" value="C:nucleus"/>
    <property type="evidence" value="ECO:0007669"/>
    <property type="project" value="UniProtKB-SubCell"/>
</dbReference>
<keyword evidence="5" id="KW-0539">Nucleus</keyword>
<dbReference type="Gene3D" id="1.20.5.170">
    <property type="match status" value="1"/>
</dbReference>
<dbReference type="GO" id="GO:0000981">
    <property type="term" value="F:DNA-binding transcription factor activity, RNA polymerase II-specific"/>
    <property type="evidence" value="ECO:0007669"/>
    <property type="project" value="TreeGrafter"/>
</dbReference>
<keyword evidence="4" id="KW-0804">Transcription</keyword>
<comment type="caution">
    <text evidence="9">The sequence shown here is derived from an EMBL/GenBank/DDBJ whole genome shotgun (WGS) entry which is preliminary data.</text>
</comment>
<feature type="compositionally biased region" description="Low complexity" evidence="7">
    <location>
        <begin position="77"/>
        <end position="101"/>
    </location>
</feature>